<dbReference type="GO" id="GO:1990281">
    <property type="term" value="C:efflux pump complex"/>
    <property type="evidence" value="ECO:0007669"/>
    <property type="project" value="TreeGrafter"/>
</dbReference>
<comment type="subcellular location">
    <subcellularLocation>
        <location evidence="1">Cell membrane</location>
    </subcellularLocation>
</comment>
<dbReference type="Gene3D" id="2.40.420.20">
    <property type="match status" value="1"/>
</dbReference>
<reference evidence="13 14" key="1">
    <citation type="submission" date="2015-11" db="EMBL/GenBank/DDBJ databases">
        <title>Exploring the genomic traits of fungus-feeding bacterial genus Collimonas.</title>
        <authorList>
            <person name="Song C."/>
            <person name="Schmidt R."/>
            <person name="de Jager V."/>
            <person name="Krzyzanowska D."/>
            <person name="Jongedijk E."/>
            <person name="Cankar K."/>
            <person name="Beekwilder J."/>
            <person name="van Veen A."/>
            <person name="de Boer W."/>
            <person name="van Veen J.A."/>
            <person name="Garbeva P."/>
        </authorList>
    </citation>
    <scope>NUCLEOTIDE SEQUENCE [LARGE SCALE GENOMIC DNA]</scope>
    <source>
        <strain evidence="13 14">Ter6</strain>
    </source>
</reference>
<dbReference type="InterPro" id="IPR058625">
    <property type="entry name" value="MdtA-like_BSH"/>
</dbReference>
<evidence type="ECO:0000259" key="9">
    <source>
        <dbReference type="Pfam" id="PF25876"/>
    </source>
</evidence>
<dbReference type="PANTHER" id="PTHR30469:SF12">
    <property type="entry name" value="MULTIDRUG RESISTANCE PROTEIN MDTA"/>
    <property type="match status" value="1"/>
</dbReference>
<evidence type="ECO:0000259" key="12">
    <source>
        <dbReference type="Pfam" id="PF25967"/>
    </source>
</evidence>
<sequence length="482" mass="50026">MTTTPTPQIDQSSQSRPALPNRRQGGFQRGWWWLAAVVVLALAAYLIWGRSHQSGDAETGQAGATAGQAANGGGKGGKGGRRGAFAGAGGPLPVGVAVAKTGDIRIYLSGLGSVTPEATATVKSRVNGQLMKLHFKEGQVVKAGDLLAELDPRPYQVAVTQAEGQLIRDTALLKAAQIDLQRYRTLLAQDSIASQQVDTQAALVKQYEGTVRSDQGALDSARLQLTYSRVTAPIGGRIGLRQVDLGNIVQSSDTNGIAIITQLQPITSVFSIPEDNIPSVMKQIQAGKTLATDVWDRDQKNKLDSGALLTIDNQVDSTTGTVKLKAEFPNAGYALFPSQFVNVRMLLDTRRDAIVIPNAAIQRGSSGNFVYVVKPDHSVTIRLVTAGPVEGESTAIDKGIAVGETVVIDGIDKLKEGAKVEPVNRGGPAAAGASANPAAAGAGAHKGGRRHRADASGDAAAPAASAPAPAPAPAAPNNRSSQ</sequence>
<evidence type="ECO:0000313" key="13">
    <source>
        <dbReference type="EMBL" id="AMO94190.1"/>
    </source>
</evidence>
<dbReference type="Pfam" id="PF25944">
    <property type="entry name" value="Beta-barrel_RND"/>
    <property type="match status" value="1"/>
</dbReference>
<dbReference type="Pfam" id="PF25917">
    <property type="entry name" value="BSH_RND"/>
    <property type="match status" value="1"/>
</dbReference>
<feature type="compositionally biased region" description="Low complexity" evidence="7">
    <location>
        <begin position="56"/>
        <end position="69"/>
    </location>
</feature>
<evidence type="ECO:0000256" key="8">
    <source>
        <dbReference type="SAM" id="Phobius"/>
    </source>
</evidence>
<feature type="region of interest" description="Disordered" evidence="7">
    <location>
        <begin position="1"/>
        <end position="23"/>
    </location>
</feature>
<organism evidence="13">
    <name type="scientific">Collimonas fungivorans</name>
    <dbReference type="NCBI Taxonomy" id="158899"/>
    <lineage>
        <taxon>Bacteria</taxon>
        <taxon>Pseudomonadati</taxon>
        <taxon>Pseudomonadota</taxon>
        <taxon>Betaproteobacteria</taxon>
        <taxon>Burkholderiales</taxon>
        <taxon>Oxalobacteraceae</taxon>
        <taxon>Collimonas</taxon>
    </lineage>
</organism>
<name>A0A127P8P7_9BURK</name>
<dbReference type="OrthoDB" id="9783047at2"/>
<comment type="similarity">
    <text evidence="2">Belongs to the membrane fusion protein (MFP) (TC 8.A.1) family.</text>
</comment>
<dbReference type="PATRIC" id="fig|158899.10.peg.1496"/>
<dbReference type="AlphaFoldDB" id="A0A127P8P7"/>
<feature type="compositionally biased region" description="Low complexity" evidence="7">
    <location>
        <begin position="456"/>
        <end position="467"/>
    </location>
</feature>
<feature type="domain" description="Multidrug resistance protein MdtA-like beta-barrel" evidence="11">
    <location>
        <begin position="265"/>
        <end position="349"/>
    </location>
</feature>
<evidence type="ECO:0000256" key="6">
    <source>
        <dbReference type="ARBA" id="ARBA00023136"/>
    </source>
</evidence>
<dbReference type="RefSeq" id="WP_061539311.1">
    <property type="nucleotide sequence ID" value="NZ_CP013232.1"/>
</dbReference>
<feature type="domain" description="Multidrug resistance protein MdtA-like alpha-helical hairpin" evidence="9">
    <location>
        <begin position="159"/>
        <end position="228"/>
    </location>
</feature>
<dbReference type="SUPFAM" id="SSF111369">
    <property type="entry name" value="HlyD-like secretion proteins"/>
    <property type="match status" value="1"/>
</dbReference>
<keyword evidence="8" id="KW-0812">Transmembrane</keyword>
<dbReference type="GO" id="GO:0030313">
    <property type="term" value="C:cell envelope"/>
    <property type="evidence" value="ECO:0007669"/>
    <property type="project" value="UniProtKB-SubCell"/>
</dbReference>
<dbReference type="InterPro" id="IPR058627">
    <property type="entry name" value="MdtA-like_C"/>
</dbReference>
<feature type="domain" description="Multidrug resistance protein MdtA-like barrel-sandwich hybrid" evidence="10">
    <location>
        <begin position="119"/>
        <end position="261"/>
    </location>
</feature>
<evidence type="ECO:0000259" key="10">
    <source>
        <dbReference type="Pfam" id="PF25917"/>
    </source>
</evidence>
<protein>
    <submittedName>
        <fullName evidence="13">Efflux transporter, RND family, MFP subunit</fullName>
    </submittedName>
</protein>
<dbReference type="Gene3D" id="2.40.50.100">
    <property type="match status" value="1"/>
</dbReference>
<keyword evidence="8" id="KW-1133">Transmembrane helix</keyword>
<feature type="region of interest" description="Disordered" evidence="7">
    <location>
        <begin position="425"/>
        <end position="482"/>
    </location>
</feature>
<dbReference type="PANTHER" id="PTHR30469">
    <property type="entry name" value="MULTIDRUG RESISTANCE PROTEIN MDTA"/>
    <property type="match status" value="1"/>
</dbReference>
<dbReference type="Gene3D" id="2.40.30.170">
    <property type="match status" value="1"/>
</dbReference>
<evidence type="ECO:0000256" key="3">
    <source>
        <dbReference type="ARBA" id="ARBA00022448"/>
    </source>
</evidence>
<evidence type="ECO:0000256" key="4">
    <source>
        <dbReference type="ARBA" id="ARBA00022475"/>
    </source>
</evidence>
<feature type="compositionally biased region" description="Polar residues" evidence="7">
    <location>
        <begin position="1"/>
        <end position="16"/>
    </location>
</feature>
<keyword evidence="4" id="KW-1003">Cell membrane</keyword>
<feature type="transmembrane region" description="Helical" evidence="8">
    <location>
        <begin position="30"/>
        <end position="48"/>
    </location>
</feature>
<dbReference type="Gene3D" id="1.10.287.470">
    <property type="entry name" value="Helix hairpin bin"/>
    <property type="match status" value="1"/>
</dbReference>
<accession>A0A127P8P7</accession>
<evidence type="ECO:0000313" key="14">
    <source>
        <dbReference type="Proteomes" id="UP000072421"/>
    </source>
</evidence>
<evidence type="ECO:0000256" key="7">
    <source>
        <dbReference type="SAM" id="MobiDB-lite"/>
    </source>
</evidence>
<dbReference type="NCBIfam" id="NF008589">
    <property type="entry name" value="PRK11556.1"/>
    <property type="match status" value="1"/>
</dbReference>
<dbReference type="NCBIfam" id="TIGR01730">
    <property type="entry name" value="RND_mfp"/>
    <property type="match status" value="1"/>
</dbReference>
<dbReference type="Proteomes" id="UP000072421">
    <property type="component" value="Chromosome"/>
</dbReference>
<feature type="region of interest" description="Disordered" evidence="7">
    <location>
        <begin position="56"/>
        <end position="82"/>
    </location>
</feature>
<keyword evidence="5" id="KW-0997">Cell inner membrane</keyword>
<evidence type="ECO:0000256" key="5">
    <source>
        <dbReference type="ARBA" id="ARBA00022519"/>
    </source>
</evidence>
<dbReference type="Pfam" id="PF25967">
    <property type="entry name" value="RND-MFP_C"/>
    <property type="match status" value="1"/>
</dbReference>
<evidence type="ECO:0000256" key="2">
    <source>
        <dbReference type="ARBA" id="ARBA00009477"/>
    </source>
</evidence>
<keyword evidence="6 8" id="KW-0472">Membrane</keyword>
<dbReference type="InterPro" id="IPR058624">
    <property type="entry name" value="MdtA-like_HH"/>
</dbReference>
<dbReference type="EMBL" id="CP013232">
    <property type="protein sequence ID" value="AMO94190.1"/>
    <property type="molecule type" value="Genomic_DNA"/>
</dbReference>
<evidence type="ECO:0000259" key="11">
    <source>
        <dbReference type="Pfam" id="PF25944"/>
    </source>
</evidence>
<dbReference type="GO" id="GO:0015562">
    <property type="term" value="F:efflux transmembrane transporter activity"/>
    <property type="evidence" value="ECO:0007669"/>
    <property type="project" value="TreeGrafter"/>
</dbReference>
<feature type="compositionally biased region" description="Low complexity" evidence="7">
    <location>
        <begin position="425"/>
        <end position="443"/>
    </location>
</feature>
<dbReference type="InterPro" id="IPR006143">
    <property type="entry name" value="RND_pump_MFP"/>
</dbReference>
<dbReference type="InterPro" id="IPR058626">
    <property type="entry name" value="MdtA-like_b-barrel"/>
</dbReference>
<keyword evidence="3" id="KW-0813">Transport</keyword>
<feature type="domain" description="Multidrug resistance protein MdtA-like C-terminal permuted SH3" evidence="12">
    <location>
        <begin position="352"/>
        <end position="413"/>
    </location>
</feature>
<evidence type="ECO:0000256" key="1">
    <source>
        <dbReference type="ARBA" id="ARBA00004236"/>
    </source>
</evidence>
<gene>
    <name evidence="13" type="ORF">CFter6_1486</name>
</gene>
<dbReference type="Pfam" id="PF25876">
    <property type="entry name" value="HH_MFP_RND"/>
    <property type="match status" value="1"/>
</dbReference>
<dbReference type="FunFam" id="2.40.420.20:FF:000001">
    <property type="entry name" value="Efflux RND transporter periplasmic adaptor subunit"/>
    <property type="match status" value="1"/>
</dbReference>
<proteinExistence type="inferred from homology"/>